<dbReference type="InterPro" id="IPR005066">
    <property type="entry name" value="MoCF_OxRdtse_dimer"/>
</dbReference>
<evidence type="ECO:0000313" key="5">
    <source>
        <dbReference type="EMBL" id="GAP63148.1"/>
    </source>
</evidence>
<feature type="chain" id="PRO_5005838594" evidence="2">
    <location>
        <begin position="24"/>
        <end position="375"/>
    </location>
</feature>
<proteinExistence type="predicted"/>
<evidence type="ECO:0000256" key="1">
    <source>
        <dbReference type="SAM" id="MobiDB-lite"/>
    </source>
</evidence>
<organism evidence="5 6">
    <name type="scientific">Ardenticatena maritima</name>
    <dbReference type="NCBI Taxonomy" id="872965"/>
    <lineage>
        <taxon>Bacteria</taxon>
        <taxon>Bacillati</taxon>
        <taxon>Chloroflexota</taxon>
        <taxon>Ardenticatenia</taxon>
        <taxon>Ardenticatenales</taxon>
        <taxon>Ardenticatenaceae</taxon>
        <taxon>Ardenticatena</taxon>
    </lineage>
</organism>
<accession>A0A0M9UCN6</accession>
<gene>
    <name evidence="5" type="ORF">ARMA_1571</name>
</gene>
<dbReference type="PROSITE" id="PS51257">
    <property type="entry name" value="PROKAR_LIPOPROTEIN"/>
    <property type="match status" value="1"/>
</dbReference>
<evidence type="ECO:0000259" key="4">
    <source>
        <dbReference type="Pfam" id="PF03404"/>
    </source>
</evidence>
<dbReference type="PANTHER" id="PTHR19372">
    <property type="entry name" value="SULFITE REDUCTASE"/>
    <property type="match status" value="1"/>
</dbReference>
<name>A0A0M9UCN6_9CHLR</name>
<dbReference type="PANTHER" id="PTHR19372:SF7">
    <property type="entry name" value="SULFITE OXIDASE, MITOCHONDRIAL"/>
    <property type="match status" value="1"/>
</dbReference>
<feature type="region of interest" description="Disordered" evidence="1">
    <location>
        <begin position="29"/>
        <end position="71"/>
    </location>
</feature>
<dbReference type="AlphaFoldDB" id="A0A0M9UCN6"/>
<dbReference type="RefSeq" id="WP_054493023.1">
    <property type="nucleotide sequence ID" value="NZ_BBZA01000116.1"/>
</dbReference>
<dbReference type="Pfam" id="PF03404">
    <property type="entry name" value="Mo-co_dimer"/>
    <property type="match status" value="1"/>
</dbReference>
<dbReference type="Gene3D" id="3.90.420.10">
    <property type="entry name" value="Oxidoreductase, molybdopterin-binding domain"/>
    <property type="match status" value="1"/>
</dbReference>
<dbReference type="GO" id="GO:0006790">
    <property type="term" value="P:sulfur compound metabolic process"/>
    <property type="evidence" value="ECO:0007669"/>
    <property type="project" value="TreeGrafter"/>
</dbReference>
<dbReference type="InterPro" id="IPR036374">
    <property type="entry name" value="OxRdtase_Mopterin-bd_sf"/>
</dbReference>
<dbReference type="GO" id="GO:0008482">
    <property type="term" value="F:sulfite oxidase activity"/>
    <property type="evidence" value="ECO:0007669"/>
    <property type="project" value="TreeGrafter"/>
</dbReference>
<dbReference type="InterPro" id="IPR014756">
    <property type="entry name" value="Ig_E-set"/>
</dbReference>
<evidence type="ECO:0000259" key="3">
    <source>
        <dbReference type="Pfam" id="PF00174"/>
    </source>
</evidence>
<dbReference type="InterPro" id="IPR000572">
    <property type="entry name" value="OxRdtase_Mopterin-bd_dom"/>
</dbReference>
<dbReference type="OrthoDB" id="9778777at2"/>
<dbReference type="GO" id="GO:0043546">
    <property type="term" value="F:molybdopterin cofactor binding"/>
    <property type="evidence" value="ECO:0007669"/>
    <property type="project" value="TreeGrafter"/>
</dbReference>
<evidence type="ECO:0000256" key="2">
    <source>
        <dbReference type="SAM" id="SignalP"/>
    </source>
</evidence>
<dbReference type="SUPFAM" id="SSF81296">
    <property type="entry name" value="E set domains"/>
    <property type="match status" value="1"/>
</dbReference>
<keyword evidence="2" id="KW-0732">Signal</keyword>
<dbReference type="EMBL" id="BBZA01000116">
    <property type="protein sequence ID" value="GAP63148.1"/>
    <property type="molecule type" value="Genomic_DNA"/>
</dbReference>
<feature type="domain" description="Moybdenum cofactor oxidoreductase dimerisation" evidence="4">
    <location>
        <begin position="251"/>
        <end position="312"/>
    </location>
</feature>
<dbReference type="Proteomes" id="UP000037784">
    <property type="component" value="Unassembled WGS sequence"/>
</dbReference>
<dbReference type="InParanoid" id="A0A0M9UCN6"/>
<feature type="domain" description="Oxidoreductase molybdopterin-binding" evidence="3">
    <location>
        <begin position="93"/>
        <end position="240"/>
    </location>
</feature>
<feature type="compositionally biased region" description="Low complexity" evidence="1">
    <location>
        <begin position="29"/>
        <end position="55"/>
    </location>
</feature>
<dbReference type="InterPro" id="IPR006311">
    <property type="entry name" value="TAT_signal"/>
</dbReference>
<comment type="caution">
    <text evidence="5">The sequence shown here is derived from an EMBL/GenBank/DDBJ whole genome shotgun (WGS) entry which is preliminary data.</text>
</comment>
<keyword evidence="6" id="KW-1185">Reference proteome</keyword>
<reference evidence="6" key="2">
    <citation type="submission" date="2015-08" db="EMBL/GenBank/DDBJ databases">
        <title>Draft Genome Sequence of a Heterotrophic Facultative Anaerobic Bacterium Ardenticatena maritima Strain 110S.</title>
        <authorList>
            <person name="Kawaichi S."/>
            <person name="Yoshida T."/>
            <person name="Sako Y."/>
            <person name="Nakamura R."/>
        </authorList>
    </citation>
    <scope>NUCLEOTIDE SEQUENCE [LARGE SCALE GENOMIC DNA]</scope>
    <source>
        <strain evidence="6">110S</strain>
    </source>
</reference>
<protein>
    <submittedName>
        <fullName evidence="5">Uncharacterized protein</fullName>
    </submittedName>
</protein>
<dbReference type="GO" id="GO:0030151">
    <property type="term" value="F:molybdenum ion binding"/>
    <property type="evidence" value="ECO:0007669"/>
    <property type="project" value="InterPro"/>
</dbReference>
<dbReference type="Gene3D" id="2.60.40.650">
    <property type="match status" value="1"/>
</dbReference>
<dbReference type="GO" id="GO:0020037">
    <property type="term" value="F:heme binding"/>
    <property type="evidence" value="ECO:0007669"/>
    <property type="project" value="TreeGrafter"/>
</dbReference>
<dbReference type="PROSITE" id="PS51318">
    <property type="entry name" value="TAT"/>
    <property type="match status" value="1"/>
</dbReference>
<dbReference type="SUPFAM" id="SSF56524">
    <property type="entry name" value="Oxidoreductase molybdopterin-binding domain"/>
    <property type="match status" value="1"/>
</dbReference>
<dbReference type="Pfam" id="PF00174">
    <property type="entry name" value="Oxidored_molyb"/>
    <property type="match status" value="1"/>
</dbReference>
<feature type="signal peptide" evidence="2">
    <location>
        <begin position="1"/>
        <end position="23"/>
    </location>
</feature>
<sequence>MKRLDRRAFLRVSAGGAAALVLAACGRQTTQPPSSALPTSTASTAARPPTATAESMGGNAVAPTPTLPDGVPTEVRITPNDEFYEVDIGRGQPKIDPDTYRLRITGLVERELELSLDELRRRSAGAHMRTMECISNPVGGNLIGNAVWEVIPLRELLEEAGVKPGAVEIITRAADGFHTSVPLDTALDPLAYLAISMNGEPLPRGHGFPVRCLWPGRYGMKQPKWLVEIEVTDQPHTGYWEQQGWSNDAFIKVNSQIELPGDQERFTVGEQVLISGRAFAGRSGVQRVEVSTDNGETWHDANLVQAPEHPELVWTIWWYVWDTRGMPTGRYVLKARATDGEGNTQEGTRSGLFGDTFPDGTSLIHARAIFLDETS</sequence>
<evidence type="ECO:0000313" key="6">
    <source>
        <dbReference type="Proteomes" id="UP000037784"/>
    </source>
</evidence>
<reference evidence="5 6" key="1">
    <citation type="journal article" date="2015" name="Genome Announc.">
        <title>Draft Genome Sequence of a Heterotrophic Facultative Anaerobic Thermophilic Bacterium, Ardenticatena maritima Strain 110ST.</title>
        <authorList>
            <person name="Kawaichi S."/>
            <person name="Yoshida T."/>
            <person name="Sako Y."/>
            <person name="Nakamura R."/>
        </authorList>
    </citation>
    <scope>NUCLEOTIDE SEQUENCE [LARGE SCALE GENOMIC DNA]</scope>
    <source>
        <strain evidence="5 6">110S</strain>
    </source>
</reference>